<dbReference type="GeneID" id="94426675"/>
<feature type="region of interest" description="Disordered" evidence="1">
    <location>
        <begin position="283"/>
        <end position="362"/>
    </location>
</feature>
<feature type="region of interest" description="Disordered" evidence="1">
    <location>
        <begin position="823"/>
        <end position="972"/>
    </location>
</feature>
<name>A0A2C6L5U2_9APIC</name>
<feature type="compositionally biased region" description="Low complexity" evidence="1">
    <location>
        <begin position="482"/>
        <end position="495"/>
    </location>
</feature>
<feature type="compositionally biased region" description="Acidic residues" evidence="1">
    <location>
        <begin position="907"/>
        <end position="917"/>
    </location>
</feature>
<feature type="compositionally biased region" description="Basic and acidic residues" evidence="1">
    <location>
        <begin position="850"/>
        <end position="868"/>
    </location>
</feature>
<dbReference type="RefSeq" id="XP_067924561.1">
    <property type="nucleotide sequence ID" value="XM_068063464.1"/>
</dbReference>
<dbReference type="VEuPathDB" id="ToxoDB:CSUI_003266"/>
<feature type="compositionally biased region" description="Basic and acidic residues" evidence="1">
    <location>
        <begin position="891"/>
        <end position="906"/>
    </location>
</feature>
<dbReference type="AlphaFoldDB" id="A0A2C6L5U2"/>
<protein>
    <submittedName>
        <fullName evidence="2">Uncharacterized protein</fullName>
    </submittedName>
</protein>
<feature type="compositionally biased region" description="Basic and acidic residues" evidence="1">
    <location>
        <begin position="283"/>
        <end position="299"/>
    </location>
</feature>
<keyword evidence="3" id="KW-1185">Reference proteome</keyword>
<feature type="region of interest" description="Disordered" evidence="1">
    <location>
        <begin position="533"/>
        <end position="811"/>
    </location>
</feature>
<sequence>MTVDVSLLSSPSFSSVFLDPSLLHRTMNSPEYDTPNCTHPDGRSLLLSSSSFPSFSSSVNMPTSLSQCSSPPVLLSSSSSSLLSCRPPSTFSSSFYRTSALTSAPVRSSPVVPTTSSDISQYPSQHLHQFLSLLEEGSSLSSHIQEEGGGKPPGACVLKPSASSSILRENSSSSSFSRLSMSKNNTSLFLSQNVSPYSYSSQSHTTSPHAPSQRQPPLLPTPSLSLPPLLPLSSLSSPPLAYETGNPSLLSTASSAQRPSCCCLLPNAQNALSYRRHPVILSEKKTGRVRDGEAGRGEQGESSGVTLVEKHEKGGSQDLSRRGRGEREGEERIQNGIGSSLHVGASSSSSWKGDEGISSGGGVYTPGGHLTCALQQQDLSSGSLEGGFPPSSSGVYAPQSQQQQHHHHLSPCIPSSSSLIAPPECHNTESSSSSSHLPLPTPPSYTAIIADNPPLLDFPPHPSPLLHFRHEKSHNSTTPHVSHPLPSLPTSQPSDPLLPSPPLPQRYPSSSSSTSSSSFFPLFSYHPHPPHHYTLPQLSSPSPSPYYQSPSSHPAAHYPYGYPHTTTTTTTTTTTATTPMTSSSPEEKGLLPSPPSYIHSSFHASSPLPLPQHSGVSPHDVWGGENKDDQEIETQRRHRSESQLSSSSASSSSSMRPSTAILLHVEKKKKNENERRGDGLSQKTGVSGEGKSREEEEEEEKGGEKKEEKEQRIPVKKLSNGADNEAEKNGPKKGVAAPQGEKDKEERLSGGVVERESKKERKSEEREKDEEEEQEGTGKREKEKGEKEKMKLGKQRERDEEGKESEEEVPVRLCLTSAISSICAPTLQRKTDTQERSIGDVIPLVPSSSEETRERKEKKEVEKKKERGTSCVSESCHDAKAHGRKEKRVRRLGDEGEREKRFQREEEKEEEEKEEDCSPSFLTRGSSSGGLEGEEEKEGDVGKGVHSKSSPNERETFFSVHHALSKKKQRQE</sequence>
<feature type="compositionally biased region" description="Polar residues" evidence="1">
    <location>
        <begin position="390"/>
        <end position="400"/>
    </location>
</feature>
<reference evidence="2 3" key="1">
    <citation type="journal article" date="2017" name="Int. J. Parasitol.">
        <title>The genome of the protozoan parasite Cystoisospora suis and a reverse vaccinology approach to identify vaccine candidates.</title>
        <authorList>
            <person name="Palmieri N."/>
            <person name="Shrestha A."/>
            <person name="Ruttkowski B."/>
            <person name="Beck T."/>
            <person name="Vogl C."/>
            <person name="Tomley F."/>
            <person name="Blake D.P."/>
            <person name="Joachim A."/>
        </authorList>
    </citation>
    <scope>NUCLEOTIDE SEQUENCE [LARGE SCALE GENOMIC DNA]</scope>
    <source>
        <strain evidence="2 3">Wien I</strain>
    </source>
</reference>
<feature type="compositionally biased region" description="Basic and acidic residues" evidence="1">
    <location>
        <begin position="669"/>
        <end position="678"/>
    </location>
</feature>
<feature type="compositionally biased region" description="Basic and acidic residues" evidence="1">
    <location>
        <begin position="776"/>
        <end position="801"/>
    </location>
</feature>
<feature type="compositionally biased region" description="Low complexity" evidence="1">
    <location>
        <begin position="565"/>
        <end position="578"/>
    </location>
</feature>
<dbReference type="Proteomes" id="UP000221165">
    <property type="component" value="Unassembled WGS sequence"/>
</dbReference>
<feature type="compositionally biased region" description="Low complexity" evidence="1">
    <location>
        <begin position="410"/>
        <end position="423"/>
    </location>
</feature>
<comment type="caution">
    <text evidence="2">The sequence shown here is derived from an EMBL/GenBank/DDBJ whole genome shotgun (WGS) entry which is preliminary data.</text>
</comment>
<evidence type="ECO:0000313" key="3">
    <source>
        <dbReference type="Proteomes" id="UP000221165"/>
    </source>
</evidence>
<feature type="compositionally biased region" description="Basic and acidic residues" evidence="1">
    <location>
        <begin position="308"/>
        <end position="333"/>
    </location>
</feature>
<feature type="region of interest" description="Disordered" evidence="1">
    <location>
        <begin position="141"/>
        <end position="162"/>
    </location>
</feature>
<proteinExistence type="predicted"/>
<feature type="compositionally biased region" description="Low complexity" evidence="1">
    <location>
        <begin position="642"/>
        <end position="658"/>
    </location>
</feature>
<feature type="compositionally biased region" description="Polar residues" evidence="1">
    <location>
        <begin position="199"/>
        <end position="215"/>
    </location>
</feature>
<feature type="compositionally biased region" description="Pro residues" evidence="1">
    <location>
        <begin position="496"/>
        <end position="505"/>
    </location>
</feature>
<feature type="compositionally biased region" description="Basic residues" evidence="1">
    <location>
        <begin position="963"/>
        <end position="972"/>
    </location>
</feature>
<feature type="compositionally biased region" description="Basic and acidic residues" evidence="1">
    <location>
        <begin position="625"/>
        <end position="635"/>
    </location>
</feature>
<organism evidence="2 3">
    <name type="scientific">Cystoisospora suis</name>
    <dbReference type="NCBI Taxonomy" id="483139"/>
    <lineage>
        <taxon>Eukaryota</taxon>
        <taxon>Sar</taxon>
        <taxon>Alveolata</taxon>
        <taxon>Apicomplexa</taxon>
        <taxon>Conoidasida</taxon>
        <taxon>Coccidia</taxon>
        <taxon>Eucoccidiorida</taxon>
        <taxon>Eimeriorina</taxon>
        <taxon>Sarcocystidae</taxon>
        <taxon>Cystoisospora</taxon>
    </lineage>
</organism>
<feature type="compositionally biased region" description="Basic and acidic residues" evidence="1">
    <location>
        <begin position="740"/>
        <end position="766"/>
    </location>
</feature>
<feature type="compositionally biased region" description="Low complexity" evidence="1">
    <location>
        <begin position="533"/>
        <end position="552"/>
    </location>
</feature>
<gene>
    <name evidence="2" type="ORF">CSUI_003266</name>
</gene>
<feature type="compositionally biased region" description="Basic and acidic residues" evidence="1">
    <location>
        <begin position="829"/>
        <end position="838"/>
    </location>
</feature>
<feature type="compositionally biased region" description="Basic and acidic residues" evidence="1">
    <location>
        <begin position="702"/>
        <end position="713"/>
    </location>
</feature>
<evidence type="ECO:0000256" key="1">
    <source>
        <dbReference type="SAM" id="MobiDB-lite"/>
    </source>
</evidence>
<accession>A0A2C6L5U2</accession>
<evidence type="ECO:0000313" key="2">
    <source>
        <dbReference type="EMBL" id="PHJ22884.1"/>
    </source>
</evidence>
<dbReference type="EMBL" id="MIGC01001428">
    <property type="protein sequence ID" value="PHJ22884.1"/>
    <property type="molecule type" value="Genomic_DNA"/>
</dbReference>
<feature type="region of interest" description="Disordered" evidence="1">
    <location>
        <begin position="380"/>
        <end position="512"/>
    </location>
</feature>
<feature type="compositionally biased region" description="Low complexity" evidence="1">
    <location>
        <begin position="339"/>
        <end position="350"/>
    </location>
</feature>
<feature type="region of interest" description="Disordered" evidence="1">
    <location>
        <begin position="199"/>
        <end position="225"/>
    </location>
</feature>